<accession>A0A8T2DUU4</accession>
<feature type="transmembrane region" description="Helical" evidence="1">
    <location>
        <begin position="44"/>
        <end position="63"/>
    </location>
</feature>
<evidence type="ECO:0000313" key="2">
    <source>
        <dbReference type="EMBL" id="KAG7615835.1"/>
    </source>
</evidence>
<dbReference type="Proteomes" id="UP000694240">
    <property type="component" value="Chromosome 4"/>
</dbReference>
<dbReference type="EMBL" id="JAEFBK010000004">
    <property type="protein sequence ID" value="KAG7615835.1"/>
    <property type="molecule type" value="Genomic_DNA"/>
</dbReference>
<keyword evidence="1" id="KW-0472">Membrane</keyword>
<keyword evidence="1" id="KW-1133">Transmembrane helix</keyword>
<keyword evidence="3" id="KW-1185">Reference proteome</keyword>
<evidence type="ECO:0000256" key="1">
    <source>
        <dbReference type="SAM" id="Phobius"/>
    </source>
</evidence>
<dbReference type="AlphaFoldDB" id="A0A8T2DUU4"/>
<sequence>MDSFFPYMCCYKSRSNVDTLPITPRAISSRLWILLHLQPWIREVFGSLGGCVLVLLCFNIYIYTEETKDFIRLEIVVAKSRFAKTRSMICYGDDSMINAWSDPWKQLERNKNLIVLAEEDVKEKEATKSSKKQRNKPYVLEMTAKELDKVSRHMQSNYECSRKLTTSALIMVMQHCWTKGYTKVTF</sequence>
<keyword evidence="1" id="KW-0812">Transmembrane</keyword>
<organism evidence="2 3">
    <name type="scientific">Arabidopsis thaliana x Arabidopsis arenosa</name>
    <dbReference type="NCBI Taxonomy" id="1240361"/>
    <lineage>
        <taxon>Eukaryota</taxon>
        <taxon>Viridiplantae</taxon>
        <taxon>Streptophyta</taxon>
        <taxon>Embryophyta</taxon>
        <taxon>Tracheophyta</taxon>
        <taxon>Spermatophyta</taxon>
        <taxon>Magnoliopsida</taxon>
        <taxon>eudicotyledons</taxon>
        <taxon>Gunneridae</taxon>
        <taxon>Pentapetalae</taxon>
        <taxon>rosids</taxon>
        <taxon>malvids</taxon>
        <taxon>Brassicales</taxon>
        <taxon>Brassicaceae</taxon>
        <taxon>Camelineae</taxon>
        <taxon>Arabidopsis</taxon>
    </lineage>
</organism>
<proteinExistence type="predicted"/>
<reference evidence="2 3" key="1">
    <citation type="submission" date="2020-12" db="EMBL/GenBank/DDBJ databases">
        <title>Concerted genomic and epigenomic changes stabilize Arabidopsis allopolyploids.</title>
        <authorList>
            <person name="Chen Z."/>
        </authorList>
    </citation>
    <scope>NUCLEOTIDE SEQUENCE [LARGE SCALE GENOMIC DNA]</scope>
    <source>
        <strain evidence="2">Allo738</strain>
        <tissue evidence="2">Leaf</tissue>
    </source>
</reference>
<protein>
    <submittedName>
        <fullName evidence="2">Uncharacterized protein</fullName>
    </submittedName>
</protein>
<comment type="caution">
    <text evidence="2">The sequence shown here is derived from an EMBL/GenBank/DDBJ whole genome shotgun (WGS) entry which is preliminary data.</text>
</comment>
<name>A0A8T2DUU4_9BRAS</name>
<gene>
    <name evidence="2" type="ORF">ISN45_At04g013750</name>
</gene>
<evidence type="ECO:0000313" key="3">
    <source>
        <dbReference type="Proteomes" id="UP000694240"/>
    </source>
</evidence>